<dbReference type="EnsemblPlants" id="KQK07621">
    <property type="protein sequence ID" value="KQK07621"/>
    <property type="gene ID" value="BRADI_2g36631v3"/>
</dbReference>
<gene>
    <name evidence="4" type="primary">LOC104583236</name>
    <name evidence="3" type="ORF">BRADI_2g36631v3</name>
</gene>
<keyword evidence="1" id="KW-0472">Membrane</keyword>
<dbReference type="Pfam" id="PF00646">
    <property type="entry name" value="F-box"/>
    <property type="match status" value="1"/>
</dbReference>
<keyword evidence="5" id="KW-1185">Reference proteome</keyword>
<keyword evidence="1" id="KW-1133">Transmembrane helix</keyword>
<protein>
    <recommendedName>
        <fullName evidence="2">F-box domain-containing protein</fullName>
    </recommendedName>
</protein>
<dbReference type="AlphaFoldDB" id="A0A0Q3GAT4"/>
<dbReference type="PANTHER" id="PTHR34709">
    <property type="entry name" value="OS10G0396666 PROTEIN"/>
    <property type="match status" value="1"/>
</dbReference>
<dbReference type="Proteomes" id="UP000008810">
    <property type="component" value="Chromosome 2"/>
</dbReference>
<dbReference type="PROSITE" id="PS50181">
    <property type="entry name" value="FBOX"/>
    <property type="match status" value="1"/>
</dbReference>
<evidence type="ECO:0000313" key="4">
    <source>
        <dbReference type="EnsemblPlants" id="KQK07621"/>
    </source>
</evidence>
<evidence type="ECO:0000313" key="5">
    <source>
        <dbReference type="Proteomes" id="UP000008810"/>
    </source>
</evidence>
<dbReference type="OrthoDB" id="678620at2759"/>
<organism evidence="3">
    <name type="scientific">Brachypodium distachyon</name>
    <name type="common">Purple false brome</name>
    <name type="synonym">Trachynia distachya</name>
    <dbReference type="NCBI Taxonomy" id="15368"/>
    <lineage>
        <taxon>Eukaryota</taxon>
        <taxon>Viridiplantae</taxon>
        <taxon>Streptophyta</taxon>
        <taxon>Embryophyta</taxon>
        <taxon>Tracheophyta</taxon>
        <taxon>Spermatophyta</taxon>
        <taxon>Magnoliopsida</taxon>
        <taxon>Liliopsida</taxon>
        <taxon>Poales</taxon>
        <taxon>Poaceae</taxon>
        <taxon>BOP clade</taxon>
        <taxon>Pooideae</taxon>
        <taxon>Stipodae</taxon>
        <taxon>Brachypodieae</taxon>
        <taxon>Brachypodium</taxon>
    </lineage>
</organism>
<keyword evidence="1" id="KW-0812">Transmembrane</keyword>
<name>A0A0Q3GAT4_BRADI</name>
<feature type="transmembrane region" description="Helical" evidence="1">
    <location>
        <begin position="357"/>
        <end position="377"/>
    </location>
</feature>
<dbReference type="PANTHER" id="PTHR34709:SF68">
    <property type="entry name" value="OS07G0550432 PROTEIN"/>
    <property type="match status" value="1"/>
</dbReference>
<accession>A0A0Q3GAT4</accession>
<dbReference type="KEGG" id="bdi:104583236"/>
<evidence type="ECO:0000313" key="3">
    <source>
        <dbReference type="EMBL" id="KQK07621.1"/>
    </source>
</evidence>
<feature type="domain" description="F-box" evidence="2">
    <location>
        <begin position="14"/>
        <end position="51"/>
    </location>
</feature>
<reference evidence="3" key="2">
    <citation type="submission" date="2017-06" db="EMBL/GenBank/DDBJ databases">
        <title>WGS assembly of Brachypodium distachyon.</title>
        <authorList>
            <consortium name="The International Brachypodium Initiative"/>
            <person name="Lucas S."/>
            <person name="Harmon-Smith M."/>
            <person name="Lail K."/>
            <person name="Tice H."/>
            <person name="Grimwood J."/>
            <person name="Bruce D."/>
            <person name="Barry K."/>
            <person name="Shu S."/>
            <person name="Lindquist E."/>
            <person name="Wang M."/>
            <person name="Pitluck S."/>
            <person name="Vogel J.P."/>
            <person name="Garvin D.F."/>
            <person name="Mockler T.C."/>
            <person name="Schmutz J."/>
            <person name="Rokhsar D."/>
            <person name="Bevan M.W."/>
        </authorList>
    </citation>
    <scope>NUCLEOTIDE SEQUENCE</scope>
    <source>
        <strain evidence="3">Bd21</strain>
    </source>
</reference>
<reference evidence="3 4" key="1">
    <citation type="journal article" date="2010" name="Nature">
        <title>Genome sequencing and analysis of the model grass Brachypodium distachyon.</title>
        <authorList>
            <consortium name="International Brachypodium Initiative"/>
        </authorList>
    </citation>
    <scope>NUCLEOTIDE SEQUENCE [LARGE SCALE GENOMIC DNA]</scope>
    <source>
        <strain evidence="3">Bd21</strain>
        <strain evidence="4">cv. Bd21</strain>
    </source>
</reference>
<dbReference type="RefSeq" id="XP_010233351.2">
    <property type="nucleotide sequence ID" value="XM_010235049.3"/>
</dbReference>
<sequence>MEPRDRGRSERLEEDRVSGLPDELLHEILRRLQSSPAAARTSALSRRWRRVWASVPDLVLGDDLQIHHGASFLDAVDGALDSYAAAADPSSHLHGLEITVPFAGIHVDVPARRVAPWLRFAARCRAVALHLRINSCPIPPWAREELDLPLLETATSITLVLGSRFRLRPPLSGAFAALADLEIKLGAMETRALEVLVSTVTLVDASSGVSLRSATLQHLKFQASTGRLDIAAPALQVLDAYRHIADAYVEAPNLAEVVLGRCDRFVFADAGRHLRRLDVTMLTCTAIALLAARFDSIDELRLHGTFQEGEEWWRFLDDHNLHLPKCETLWISSFGPKASVPCVLRRLLRRGNGVRKLRMLVLCLNGCLLLTILSMSLTTKRHGGRRHHP</sequence>
<dbReference type="InterPro" id="IPR055312">
    <property type="entry name" value="FBL15-like"/>
</dbReference>
<evidence type="ECO:0000259" key="2">
    <source>
        <dbReference type="PROSITE" id="PS50181"/>
    </source>
</evidence>
<dbReference type="GeneID" id="104583236"/>
<dbReference type="InterPro" id="IPR036047">
    <property type="entry name" value="F-box-like_dom_sf"/>
</dbReference>
<dbReference type="InterPro" id="IPR001810">
    <property type="entry name" value="F-box_dom"/>
</dbReference>
<dbReference type="Gramene" id="KQK07621">
    <property type="protein sequence ID" value="KQK07621"/>
    <property type="gene ID" value="BRADI_2g36631v3"/>
</dbReference>
<dbReference type="EMBL" id="CM000881">
    <property type="protein sequence ID" value="KQK07621.1"/>
    <property type="molecule type" value="Genomic_DNA"/>
</dbReference>
<dbReference type="SUPFAM" id="SSF81383">
    <property type="entry name" value="F-box domain"/>
    <property type="match status" value="1"/>
</dbReference>
<dbReference type="ExpressionAtlas" id="A0A0Q3GAT4">
    <property type="expression patterns" value="baseline"/>
</dbReference>
<reference evidence="4" key="3">
    <citation type="submission" date="2018-08" db="UniProtKB">
        <authorList>
            <consortium name="EnsemblPlants"/>
        </authorList>
    </citation>
    <scope>IDENTIFICATION</scope>
    <source>
        <strain evidence="4">cv. Bd21</strain>
    </source>
</reference>
<evidence type="ECO:0000256" key="1">
    <source>
        <dbReference type="SAM" id="Phobius"/>
    </source>
</evidence>
<dbReference type="Gene3D" id="1.20.1280.50">
    <property type="match status" value="1"/>
</dbReference>
<proteinExistence type="predicted"/>